<dbReference type="PANTHER" id="PTHR31286">
    <property type="entry name" value="GLYCINE-RICH CELL WALL STRUCTURAL PROTEIN 1.8-LIKE"/>
    <property type="match status" value="1"/>
</dbReference>
<dbReference type="RefSeq" id="XP_016502052.1">
    <property type="nucleotide sequence ID" value="XM_016646566.1"/>
</dbReference>
<dbReference type="OrthoDB" id="1096772at2759"/>
<dbReference type="PaxDb" id="4097-A0A1S4CLB6"/>
<organism evidence="2">
    <name type="scientific">Nicotiana tabacum</name>
    <name type="common">Common tobacco</name>
    <dbReference type="NCBI Taxonomy" id="4097"/>
    <lineage>
        <taxon>Eukaryota</taxon>
        <taxon>Viridiplantae</taxon>
        <taxon>Streptophyta</taxon>
        <taxon>Embryophyta</taxon>
        <taxon>Tracheophyta</taxon>
        <taxon>Spermatophyta</taxon>
        <taxon>Magnoliopsida</taxon>
        <taxon>eudicotyledons</taxon>
        <taxon>Gunneridae</taxon>
        <taxon>Pentapetalae</taxon>
        <taxon>asterids</taxon>
        <taxon>lamiids</taxon>
        <taxon>Solanales</taxon>
        <taxon>Solanaceae</taxon>
        <taxon>Nicotianoideae</taxon>
        <taxon>Nicotianeae</taxon>
        <taxon>Nicotiana</taxon>
    </lineage>
</organism>
<proteinExistence type="predicted"/>
<gene>
    <name evidence="2" type="primary">LOC107820304</name>
</gene>
<name>A0A1S4CLB6_TOBAC</name>
<feature type="region of interest" description="Disordered" evidence="1">
    <location>
        <begin position="262"/>
        <end position="344"/>
    </location>
</feature>
<reference evidence="2" key="1">
    <citation type="submission" date="2025-08" db="UniProtKB">
        <authorList>
            <consortium name="RefSeq"/>
        </authorList>
    </citation>
    <scope>IDENTIFICATION</scope>
</reference>
<accession>A0A1S4CLB6</accession>
<feature type="compositionally biased region" description="Basic residues" evidence="1">
    <location>
        <begin position="335"/>
        <end position="344"/>
    </location>
</feature>
<dbReference type="KEGG" id="nta:107820304"/>
<evidence type="ECO:0008006" key="3">
    <source>
        <dbReference type="Google" id="ProtNLM"/>
    </source>
</evidence>
<feature type="compositionally biased region" description="Low complexity" evidence="1">
    <location>
        <begin position="300"/>
        <end position="313"/>
    </location>
</feature>
<dbReference type="InterPro" id="IPR040256">
    <property type="entry name" value="At4g02000-like"/>
</dbReference>
<evidence type="ECO:0000313" key="2">
    <source>
        <dbReference type="RefSeq" id="XP_016502052.1"/>
    </source>
</evidence>
<evidence type="ECO:0000256" key="1">
    <source>
        <dbReference type="SAM" id="MobiDB-lite"/>
    </source>
</evidence>
<dbReference type="AlphaFoldDB" id="A0A1S4CLB6"/>
<protein>
    <recommendedName>
        <fullName evidence="3">DUF4283 domain-containing protein</fullName>
    </recommendedName>
</protein>
<sequence>MLNQSNEYPLECSSEDRGNLEEMLDAPSQGISRITFTDDDKRRIYEPWKNVVIVKLFGKRMLYQYLRQKIQELWRPMEQIKLIDLGEDYFIIKFVKRENMDTALHQEFYDTKTVERIGNSIGRLLKIDVCTSTTIRGCYARLCVEIPLEHPVQPYIYIGTHKKSIHYEGEKLFCTICGRLGHISTLCSFAQKPSKLKHNPEALEHDINEDSKAGEWKVVNFNKNKRHHGKIVSSNKVLPKEQQEGPGISVNLFHASTGNEGRVAHAPSLQPNPATASPPKPPILLTRHSNSHESNFPTWDTTQQDQEQVVNQEVPHAPPSPPQAMQEQNLEEAKWRKRSRDPST</sequence>
<dbReference type="PANTHER" id="PTHR31286:SF99">
    <property type="entry name" value="DUF4283 DOMAIN-CONTAINING PROTEIN"/>
    <property type="match status" value="1"/>
</dbReference>